<dbReference type="Proteomes" id="UP001623232">
    <property type="component" value="Plasmid unnamed4"/>
</dbReference>
<evidence type="ECO:0000313" key="2">
    <source>
        <dbReference type="EMBL" id="WZK91283.1"/>
    </source>
</evidence>
<dbReference type="Pfam" id="PF01425">
    <property type="entry name" value="Amidase"/>
    <property type="match status" value="1"/>
</dbReference>
<organism evidence="2 3">
    <name type="scientific">Aliisedimentitalea scapharcae</name>
    <dbReference type="NCBI Taxonomy" id="1524259"/>
    <lineage>
        <taxon>Bacteria</taxon>
        <taxon>Pseudomonadati</taxon>
        <taxon>Pseudomonadota</taxon>
        <taxon>Alphaproteobacteria</taxon>
        <taxon>Rhodobacterales</taxon>
        <taxon>Roseobacteraceae</taxon>
        <taxon>Aliisedimentitalea</taxon>
    </lineage>
</organism>
<dbReference type="SUPFAM" id="SSF75304">
    <property type="entry name" value="Amidase signature (AS) enzymes"/>
    <property type="match status" value="1"/>
</dbReference>
<dbReference type="RefSeq" id="WP_343211991.1">
    <property type="nucleotide sequence ID" value="NZ_CP123585.1"/>
</dbReference>
<gene>
    <name evidence="2" type="ORF">QEZ52_21095</name>
</gene>
<feature type="domain" description="Amidase" evidence="1">
    <location>
        <begin position="7"/>
        <end position="411"/>
    </location>
</feature>
<keyword evidence="2" id="KW-0614">Plasmid</keyword>
<dbReference type="InterPro" id="IPR023631">
    <property type="entry name" value="Amidase_dom"/>
</dbReference>
<protein>
    <submittedName>
        <fullName evidence="2">Amidase family protein</fullName>
    </submittedName>
</protein>
<accession>A0ABZ2XYU8</accession>
<name>A0ABZ2XYU8_9RHOB</name>
<dbReference type="PANTHER" id="PTHR11895:SF176">
    <property type="entry name" value="AMIDASE AMID-RELATED"/>
    <property type="match status" value="1"/>
</dbReference>
<dbReference type="Gene3D" id="3.90.1300.10">
    <property type="entry name" value="Amidase signature (AS) domain"/>
    <property type="match status" value="1"/>
</dbReference>
<evidence type="ECO:0000313" key="3">
    <source>
        <dbReference type="Proteomes" id="UP001623232"/>
    </source>
</evidence>
<reference evidence="2 3" key="1">
    <citation type="submission" date="2023-04" db="EMBL/GenBank/DDBJ databases">
        <title>Complete genome sequence of Alisedimentitalea scapharcae.</title>
        <authorList>
            <person name="Rong J.-C."/>
            <person name="Yi M.-L."/>
            <person name="Zhao Q."/>
        </authorList>
    </citation>
    <scope>NUCLEOTIDE SEQUENCE [LARGE SCALE GENOMIC DNA]</scope>
    <source>
        <strain evidence="2 3">KCTC 42119</strain>
        <plasmid evidence="2 3">unnamed4</plasmid>
    </source>
</reference>
<sequence length="430" mass="45471">MGAVKRLARVLERVEQNTAASVFLRRDDARLYDLARVSDARRKAGVSLGPLDGQVVVIKGNIDVRGLPTTAGSRSFGAPTATECAPLVRQLVDAGALPMGHANMSEFAFSGLGTNPHFGTPPNGLNADLVPGGSSSGCASAIALGIADMAVGTDTSGSVRVPAAYQGIIGFRPTLGRYDNRGILPLAPALDTPGPMARNMQTITYLDQAMRLTAPSKTVPPVHRHVVLPTAADLGCLSPEIETLLDDVCRQLQNEGWRVQRRPIPVLPAVRALFAQYGTLVAAQARISLGSYTRLDNPRLDPNVRVRLDAARQISTADIAALTDARPRLQAQLRDQLDGAVMILPTVPDLPPRLDMIADQTGFARHNARALSLTMLGAFLDMPALALPCGQGLPGYSLTITAPQGTDDVVLNTGTALEPLLSRTNQVISA</sequence>
<evidence type="ECO:0000259" key="1">
    <source>
        <dbReference type="Pfam" id="PF01425"/>
    </source>
</evidence>
<keyword evidence="3" id="KW-1185">Reference proteome</keyword>
<dbReference type="EMBL" id="CP123585">
    <property type="protein sequence ID" value="WZK91283.1"/>
    <property type="molecule type" value="Genomic_DNA"/>
</dbReference>
<proteinExistence type="predicted"/>
<dbReference type="PANTHER" id="PTHR11895">
    <property type="entry name" value="TRANSAMIDASE"/>
    <property type="match status" value="1"/>
</dbReference>
<geneLocation type="plasmid" evidence="2 3">
    <name>unnamed4</name>
</geneLocation>
<dbReference type="InterPro" id="IPR000120">
    <property type="entry name" value="Amidase"/>
</dbReference>
<dbReference type="InterPro" id="IPR036928">
    <property type="entry name" value="AS_sf"/>
</dbReference>